<protein>
    <submittedName>
        <fullName evidence="1">Uncharacterized protein</fullName>
    </submittedName>
</protein>
<comment type="caution">
    <text evidence="1">The sequence shown here is derived from an EMBL/GenBank/DDBJ whole genome shotgun (WGS) entry which is preliminary data.</text>
</comment>
<keyword evidence="2" id="KW-1185">Reference proteome</keyword>
<dbReference type="AlphaFoldDB" id="A0A7Y9WPI8"/>
<sequence length="88" mass="9030">MTFDELRRAVGTFETAEEQLGKSLPTGVRGLRSVAPKYSAEQIEHGASLALAHGAIDAQTATAISSALALGGPGSIPQNIIAALEGRD</sequence>
<evidence type="ECO:0000313" key="1">
    <source>
        <dbReference type="EMBL" id="NYH24687.1"/>
    </source>
</evidence>
<dbReference type="EMBL" id="JACCAS010000001">
    <property type="protein sequence ID" value="NYH24687.1"/>
    <property type="molecule type" value="Genomic_DNA"/>
</dbReference>
<dbReference type="Proteomes" id="UP000540929">
    <property type="component" value="Unassembled WGS sequence"/>
</dbReference>
<reference evidence="1 2" key="1">
    <citation type="submission" date="2020-07" db="EMBL/GenBank/DDBJ databases">
        <title>Exploring microbial biodiversity for novel pathways involved in the catabolism of aromatic compounds derived from lignin.</title>
        <authorList>
            <person name="Elkins J."/>
        </authorList>
    </citation>
    <scope>NUCLEOTIDE SEQUENCE [LARGE SCALE GENOMIC DNA]</scope>
    <source>
        <strain evidence="1 2">H2C3C</strain>
    </source>
</reference>
<proteinExistence type="predicted"/>
<accession>A0A7Y9WPI8</accession>
<dbReference type="RefSeq" id="WP_179744756.1">
    <property type="nucleotide sequence ID" value="NZ_JACCAS010000001.1"/>
</dbReference>
<evidence type="ECO:0000313" key="2">
    <source>
        <dbReference type="Proteomes" id="UP000540929"/>
    </source>
</evidence>
<name>A0A7Y9WPI8_9BURK</name>
<gene>
    <name evidence="1" type="ORF">GGD40_004166</name>
</gene>
<organism evidence="1 2">
    <name type="scientific">Paraburkholderia bryophila</name>
    <dbReference type="NCBI Taxonomy" id="420952"/>
    <lineage>
        <taxon>Bacteria</taxon>
        <taxon>Pseudomonadati</taxon>
        <taxon>Pseudomonadota</taxon>
        <taxon>Betaproteobacteria</taxon>
        <taxon>Burkholderiales</taxon>
        <taxon>Burkholderiaceae</taxon>
        <taxon>Paraburkholderia</taxon>
    </lineage>
</organism>